<protein>
    <submittedName>
        <fullName evidence="1">Uncharacterized protein</fullName>
    </submittedName>
</protein>
<reference evidence="1" key="1">
    <citation type="journal article" date="2014" name="Front. Microbiol.">
        <title>High frequency of phylogenetically diverse reductive dehalogenase-homologous genes in deep subseafloor sedimentary metagenomes.</title>
        <authorList>
            <person name="Kawai M."/>
            <person name="Futagami T."/>
            <person name="Toyoda A."/>
            <person name="Takaki Y."/>
            <person name="Nishi S."/>
            <person name="Hori S."/>
            <person name="Arai W."/>
            <person name="Tsubouchi T."/>
            <person name="Morono Y."/>
            <person name="Uchiyama I."/>
            <person name="Ito T."/>
            <person name="Fujiyama A."/>
            <person name="Inagaki F."/>
            <person name="Takami H."/>
        </authorList>
    </citation>
    <scope>NUCLEOTIDE SEQUENCE</scope>
    <source>
        <strain evidence="1">Expedition CK06-06</strain>
    </source>
</reference>
<name>X0TFD6_9ZZZZ</name>
<dbReference type="AlphaFoldDB" id="X0TFD6"/>
<feature type="non-terminal residue" evidence="1">
    <location>
        <position position="101"/>
    </location>
</feature>
<evidence type="ECO:0000313" key="1">
    <source>
        <dbReference type="EMBL" id="GAF92278.1"/>
    </source>
</evidence>
<comment type="caution">
    <text evidence="1">The sequence shown here is derived from an EMBL/GenBank/DDBJ whole genome shotgun (WGS) entry which is preliminary data.</text>
</comment>
<proteinExistence type="predicted"/>
<gene>
    <name evidence="1" type="ORF">S01H1_27754</name>
</gene>
<sequence>MKSGLEKTFQYLKKTENEAAVEVLSRALDYEWSTVQQLALQALLERRSPAGHRAVFDHLPKLEEHRAIISERPERLVRAVREALKTADKASGVAAFKAILA</sequence>
<dbReference type="EMBL" id="BARS01016926">
    <property type="protein sequence ID" value="GAF92278.1"/>
    <property type="molecule type" value="Genomic_DNA"/>
</dbReference>
<organism evidence="1">
    <name type="scientific">marine sediment metagenome</name>
    <dbReference type="NCBI Taxonomy" id="412755"/>
    <lineage>
        <taxon>unclassified sequences</taxon>
        <taxon>metagenomes</taxon>
        <taxon>ecological metagenomes</taxon>
    </lineage>
</organism>
<accession>X0TFD6</accession>